<sequence>MNSRPFPYFEEYVISTSADTPYMRLEIKKENEKVYAAQVGFELCNGPHYTKDFPLKEEEYTFKEAYYTQFGVPFPQTWRYKAANREFYQRDNGNPSYQERRKTMEESLSKFMAEYTKRHDENSNLIKKIRASTDAAIRNQEPSIKALEI</sequence>
<accession>A0A6L2J8V4</accession>
<protein>
    <submittedName>
        <fullName evidence="1">Uncharacterized protein</fullName>
    </submittedName>
</protein>
<organism evidence="1">
    <name type="scientific">Tanacetum cinerariifolium</name>
    <name type="common">Dalmatian daisy</name>
    <name type="synonym">Chrysanthemum cinerariifolium</name>
    <dbReference type="NCBI Taxonomy" id="118510"/>
    <lineage>
        <taxon>Eukaryota</taxon>
        <taxon>Viridiplantae</taxon>
        <taxon>Streptophyta</taxon>
        <taxon>Embryophyta</taxon>
        <taxon>Tracheophyta</taxon>
        <taxon>Spermatophyta</taxon>
        <taxon>Magnoliopsida</taxon>
        <taxon>eudicotyledons</taxon>
        <taxon>Gunneridae</taxon>
        <taxon>Pentapetalae</taxon>
        <taxon>asterids</taxon>
        <taxon>campanulids</taxon>
        <taxon>Asterales</taxon>
        <taxon>Asteraceae</taxon>
        <taxon>Asteroideae</taxon>
        <taxon>Anthemideae</taxon>
        <taxon>Anthemidinae</taxon>
        <taxon>Tanacetum</taxon>
    </lineage>
</organism>
<evidence type="ECO:0000313" key="1">
    <source>
        <dbReference type="EMBL" id="GEU33423.1"/>
    </source>
</evidence>
<name>A0A6L2J8V4_TANCI</name>
<proteinExistence type="predicted"/>
<gene>
    <name evidence="1" type="ORF">Tci_005401</name>
</gene>
<dbReference type="EMBL" id="BKCJ010000463">
    <property type="protein sequence ID" value="GEU33423.1"/>
    <property type="molecule type" value="Genomic_DNA"/>
</dbReference>
<dbReference type="AlphaFoldDB" id="A0A6L2J8V4"/>
<reference evidence="1" key="1">
    <citation type="journal article" date="2019" name="Sci. Rep.">
        <title>Draft genome of Tanacetum cinerariifolium, the natural source of mosquito coil.</title>
        <authorList>
            <person name="Yamashiro T."/>
            <person name="Shiraishi A."/>
            <person name="Satake H."/>
            <person name="Nakayama K."/>
        </authorList>
    </citation>
    <scope>NUCLEOTIDE SEQUENCE</scope>
</reference>
<comment type="caution">
    <text evidence="1">The sequence shown here is derived from an EMBL/GenBank/DDBJ whole genome shotgun (WGS) entry which is preliminary data.</text>
</comment>